<dbReference type="EC" id="6.3.4.20" evidence="9 11"/>
<dbReference type="CDD" id="cd01995">
    <property type="entry name" value="QueC-like"/>
    <property type="match status" value="1"/>
</dbReference>
<dbReference type="HAMAP" id="MF_01633">
    <property type="entry name" value="QueC"/>
    <property type="match status" value="1"/>
</dbReference>
<comment type="pathway">
    <text evidence="1 11">Purine metabolism; 7-cyano-7-deazaguanine biosynthesis.</text>
</comment>
<organism evidence="12 13">
    <name type="scientific">Azospirillum argentinense</name>
    <dbReference type="NCBI Taxonomy" id="2970906"/>
    <lineage>
        <taxon>Bacteria</taxon>
        <taxon>Pseudomonadati</taxon>
        <taxon>Pseudomonadota</taxon>
        <taxon>Alphaproteobacteria</taxon>
        <taxon>Rhodospirillales</taxon>
        <taxon>Azospirillaceae</taxon>
        <taxon>Azospirillum</taxon>
    </lineage>
</organism>
<name>A0A5B0KZR4_9PROT</name>
<dbReference type="GO" id="GO:0016879">
    <property type="term" value="F:ligase activity, forming carbon-nitrogen bonds"/>
    <property type="evidence" value="ECO:0007669"/>
    <property type="project" value="UniProtKB-UniRule"/>
</dbReference>
<evidence type="ECO:0000256" key="7">
    <source>
        <dbReference type="ARBA" id="ARBA00022840"/>
    </source>
</evidence>
<dbReference type="GO" id="GO:0008616">
    <property type="term" value="P:tRNA queuosine(34) biosynthetic process"/>
    <property type="evidence" value="ECO:0007669"/>
    <property type="project" value="UniProtKB-UniRule"/>
</dbReference>
<dbReference type="PANTHER" id="PTHR42914">
    <property type="entry name" value="7-CYANO-7-DEAZAGUANINE SYNTHASE"/>
    <property type="match status" value="1"/>
</dbReference>
<keyword evidence="2 11" id="KW-0436">Ligase</keyword>
<dbReference type="UniPathway" id="UPA00391"/>
<evidence type="ECO:0000256" key="11">
    <source>
        <dbReference type="HAMAP-Rule" id="MF_01633"/>
    </source>
</evidence>
<feature type="binding site" evidence="11">
    <location>
        <begin position="23"/>
        <end position="33"/>
    </location>
    <ligand>
        <name>ATP</name>
        <dbReference type="ChEBI" id="CHEBI:30616"/>
    </ligand>
</feature>
<dbReference type="Pfam" id="PF06508">
    <property type="entry name" value="QueC"/>
    <property type="match status" value="1"/>
</dbReference>
<feature type="binding site" evidence="11">
    <location>
        <position position="207"/>
    </location>
    <ligand>
        <name>Zn(2+)</name>
        <dbReference type="ChEBI" id="CHEBI:29105"/>
    </ligand>
</feature>
<dbReference type="InterPro" id="IPR018317">
    <property type="entry name" value="QueC"/>
</dbReference>
<evidence type="ECO:0000256" key="8">
    <source>
        <dbReference type="ARBA" id="ARBA00037993"/>
    </source>
</evidence>
<evidence type="ECO:0000313" key="13">
    <source>
        <dbReference type="Proteomes" id="UP000325333"/>
    </source>
</evidence>
<gene>
    <name evidence="11" type="primary">queC</name>
    <name evidence="12" type="ORF">FH063_000332</name>
</gene>
<dbReference type="Gene3D" id="3.40.50.620">
    <property type="entry name" value="HUPs"/>
    <property type="match status" value="1"/>
</dbReference>
<keyword evidence="4 11" id="KW-0547">Nucleotide-binding</keyword>
<feature type="binding site" evidence="11">
    <location>
        <position position="223"/>
    </location>
    <ligand>
        <name>Zn(2+)</name>
        <dbReference type="ChEBI" id="CHEBI:29105"/>
    </ligand>
</feature>
<evidence type="ECO:0000256" key="1">
    <source>
        <dbReference type="ARBA" id="ARBA00005061"/>
    </source>
</evidence>
<keyword evidence="3 11" id="KW-0479">Metal-binding</keyword>
<evidence type="ECO:0000256" key="9">
    <source>
        <dbReference type="ARBA" id="ARBA00039149"/>
    </source>
</evidence>
<evidence type="ECO:0000256" key="4">
    <source>
        <dbReference type="ARBA" id="ARBA00022741"/>
    </source>
</evidence>
<accession>A0A5B0KZR4</accession>
<dbReference type="Proteomes" id="UP000325333">
    <property type="component" value="Unassembled WGS sequence"/>
</dbReference>
<reference evidence="12 13" key="1">
    <citation type="submission" date="2019-07" db="EMBL/GenBank/DDBJ databases">
        <title>Genome sequencing of the stress-tolerant strain Azospirillum brasilense Az19.</title>
        <authorList>
            <person name="Maroniche G.A."/>
            <person name="Garcia J.E."/>
            <person name="Pagnussat L."/>
            <person name="Amenta M."/>
            <person name="Creus C.M."/>
        </authorList>
    </citation>
    <scope>NUCLEOTIDE SEQUENCE [LARGE SCALE GENOMIC DNA]</scope>
    <source>
        <strain evidence="12 13">Az19</strain>
    </source>
</reference>
<evidence type="ECO:0000256" key="5">
    <source>
        <dbReference type="ARBA" id="ARBA00022785"/>
    </source>
</evidence>
<feature type="binding site" evidence="11">
    <location>
        <position position="217"/>
    </location>
    <ligand>
        <name>Zn(2+)</name>
        <dbReference type="ChEBI" id="CHEBI:29105"/>
    </ligand>
</feature>
<dbReference type="PANTHER" id="PTHR42914:SF1">
    <property type="entry name" value="7-CYANO-7-DEAZAGUANINE SYNTHASE"/>
    <property type="match status" value="1"/>
</dbReference>
<dbReference type="GO" id="GO:0008270">
    <property type="term" value="F:zinc ion binding"/>
    <property type="evidence" value="ECO:0007669"/>
    <property type="project" value="UniProtKB-UniRule"/>
</dbReference>
<comment type="similarity">
    <text evidence="8 11">Belongs to the QueC family.</text>
</comment>
<dbReference type="SUPFAM" id="SSF52402">
    <property type="entry name" value="Adenine nucleotide alpha hydrolases-like"/>
    <property type="match status" value="1"/>
</dbReference>
<evidence type="ECO:0000256" key="10">
    <source>
        <dbReference type="ARBA" id="ARBA00047890"/>
    </source>
</evidence>
<protein>
    <recommendedName>
        <fullName evidence="9 11">7-cyano-7-deazaguanine synthase</fullName>
        <ecNumber evidence="9 11">6.3.4.20</ecNumber>
    </recommendedName>
    <alternativeName>
        <fullName evidence="11">7-cyano-7-carbaguanine synthase</fullName>
    </alternativeName>
    <alternativeName>
        <fullName evidence="11">PreQ(0) synthase</fullName>
    </alternativeName>
    <alternativeName>
        <fullName evidence="11">Queuosine biosynthesis protein QueC</fullName>
    </alternativeName>
</protein>
<dbReference type="EMBL" id="VEWN01000001">
    <property type="protein sequence ID" value="KAA1058132.1"/>
    <property type="molecule type" value="Genomic_DNA"/>
</dbReference>
<comment type="function">
    <text evidence="11">Catalyzes the ATP-dependent conversion of 7-carboxy-7-deazaguanine (CDG) to 7-cyano-7-deazaguanine (preQ(0)).</text>
</comment>
<sequence length="245" mass="25669">MPGRPVSMGKGRDMTARNAVVLVSGGLDSTTVLAIAREQGYRLNALSFRYGQRHAVELEAAKRVAAAMAVDRHVIADIDLRAFGGSALTDAIDVPKHASAADLGTGIPVTYVPARNTVFLSFALAWAETLEASDIFIGVNALDYSGYPDCRPEYIAAFETMANLATKAGVEGASRFKIHAPLMTLDKAGIIRRGLELGVDYGLTHSCYDPAPDGAACGSCDSCLLRLKGFAEAGLADPVAYGGGS</sequence>
<keyword evidence="6 11" id="KW-0862">Zinc</keyword>
<comment type="cofactor">
    <cofactor evidence="11">
        <name>Zn(2+)</name>
        <dbReference type="ChEBI" id="CHEBI:29105"/>
    </cofactor>
    <text evidence="11">Binds 1 zinc ion per subunit.</text>
</comment>
<dbReference type="PIRSF" id="PIRSF006293">
    <property type="entry name" value="ExsB"/>
    <property type="match status" value="1"/>
</dbReference>
<evidence type="ECO:0000256" key="3">
    <source>
        <dbReference type="ARBA" id="ARBA00022723"/>
    </source>
</evidence>
<dbReference type="InterPro" id="IPR014729">
    <property type="entry name" value="Rossmann-like_a/b/a_fold"/>
</dbReference>
<evidence type="ECO:0000313" key="12">
    <source>
        <dbReference type="EMBL" id="KAA1058132.1"/>
    </source>
</evidence>
<dbReference type="AlphaFoldDB" id="A0A5B0KZR4"/>
<proteinExistence type="inferred from homology"/>
<keyword evidence="7 11" id="KW-0067">ATP-binding</keyword>
<evidence type="ECO:0000256" key="2">
    <source>
        <dbReference type="ARBA" id="ARBA00022598"/>
    </source>
</evidence>
<dbReference type="NCBIfam" id="TIGR00364">
    <property type="entry name" value="7-cyano-7-deazaguanine synthase QueC"/>
    <property type="match status" value="1"/>
</dbReference>
<feature type="binding site" evidence="11">
    <location>
        <position position="220"/>
    </location>
    <ligand>
        <name>Zn(2+)</name>
        <dbReference type="ChEBI" id="CHEBI:29105"/>
    </ligand>
</feature>
<comment type="caution">
    <text evidence="12">The sequence shown here is derived from an EMBL/GenBank/DDBJ whole genome shotgun (WGS) entry which is preliminary data.</text>
</comment>
<dbReference type="GO" id="GO:0005524">
    <property type="term" value="F:ATP binding"/>
    <property type="evidence" value="ECO:0007669"/>
    <property type="project" value="UniProtKB-UniRule"/>
</dbReference>
<evidence type="ECO:0000256" key="6">
    <source>
        <dbReference type="ARBA" id="ARBA00022833"/>
    </source>
</evidence>
<keyword evidence="5 11" id="KW-0671">Queuosine biosynthesis</keyword>
<comment type="catalytic activity">
    <reaction evidence="10 11">
        <text>7-carboxy-7-carbaguanine + NH4(+) + 2 ATP = 7-cyano-7-carbaguanine + 2 AMP + 2 diphosphate + 2 H(+)</text>
        <dbReference type="Rhea" id="RHEA:27982"/>
        <dbReference type="ChEBI" id="CHEBI:15378"/>
        <dbReference type="ChEBI" id="CHEBI:28938"/>
        <dbReference type="ChEBI" id="CHEBI:30616"/>
        <dbReference type="ChEBI" id="CHEBI:33019"/>
        <dbReference type="ChEBI" id="CHEBI:45075"/>
        <dbReference type="ChEBI" id="CHEBI:61036"/>
        <dbReference type="ChEBI" id="CHEBI:456215"/>
        <dbReference type="EC" id="6.3.4.20"/>
    </reaction>
</comment>